<organism evidence="3 4">
    <name type="scientific">Saccharicrinis fermentans DSM 9555 = JCM 21142</name>
    <dbReference type="NCBI Taxonomy" id="869213"/>
    <lineage>
        <taxon>Bacteria</taxon>
        <taxon>Pseudomonadati</taxon>
        <taxon>Bacteroidota</taxon>
        <taxon>Bacteroidia</taxon>
        <taxon>Marinilabiliales</taxon>
        <taxon>Marinilabiliaceae</taxon>
        <taxon>Saccharicrinis</taxon>
    </lineage>
</organism>
<dbReference type="SUPFAM" id="SSF56935">
    <property type="entry name" value="Porins"/>
    <property type="match status" value="1"/>
</dbReference>
<comment type="caution">
    <text evidence="3">The sequence shown here is derived from an EMBL/GenBank/DDBJ whole genome shotgun (WGS) entry which is preliminary data.</text>
</comment>
<sequence>MKENLNLIKSTILFLLLIFASGQILAQNRMITGTVIGEDGLGIPGATIAEKGTENGTISDMNGKYSIRVASKTQTLVFSFIGMETKEVDIANRNIIDVTMTSTIVGMDEVIVVGYGVQTKESMLSAIDQVSGDELESLRAPNVSSALSGMSPGLISVTSSGQPGEDGASLYIRGRSSVNNDEALVVVDGVEQLSDFSYMDPNEISSISILKDAAATAVYGVKGANGVIIITTKRGSISKPKLSFNSTFTFKQPTSPVEMANSYETLSLYNIASKNDGQFDQLISDEALQHYKDQDMPYLYPDVDWYDVLTKSFSTAQKHNFSARGGTAKVKYFLSLGYTHEGDAFKEVDLDLGYKSKNTFDVLSYRTNLDFDLSPSTTFKTDFAGRMQTKNEASSLSFTSDFYDYPSWASPVYYPGELLEEYPDDNPVHPDSSTDRWAYNNLIQNSNNPYTILHGSGLDTRRRNVLTANFELTQQLDFISKGLSVSGRYNFSLNYLFLQEINYTPRDFYLWEDGTWENVDGEDAQQGNASIGTEKNTYKQNQSYYNLSLNYKRSFGAHNISALWLWSRKKKETQSDFPLFKEDRVGRFTYNYNKRYFIEASGAQNGTDKFAPGKKFGFFPAVSIGWSLGNETFVRNALPFVNKLKVRASYGQSGSESGSSAMMYLSTFDYISSGDEANYRMKFGDDFNDSGDLLTHSILGNENATWETATKKNIGVDFTLFKNHIVGNVDFYNEERDGIFVSPQDIPSYLGTTAKIQKVNRGETKKHGYEIELKYIKQVNNDFNYSITAAYGFSENRRGDMAEGIYAEDYLKDQGKPLNTNKILMTNGLYQNIDEVLNSVIPTFGGNWMPGDIMYVDYNADGEIDEVKDKIFYGDPKTASTIFSLTLRANYKKWHIQAFISGQDDVSASATGFYFPFYQERASQVRPEHFNYWSPDNADASWPITHYTSTAYKNSTTSNTYTLLDASFIRLKNVELSYDLQSNNRILPFNCTLFVSAYNLFTITDMKYGDPEGGNVGNYPILKRYNLGLKVNF</sequence>
<evidence type="ECO:0000313" key="4">
    <source>
        <dbReference type="Proteomes" id="UP000019402"/>
    </source>
</evidence>
<dbReference type="PROSITE" id="PS52016">
    <property type="entry name" value="TONB_DEPENDENT_REC_3"/>
    <property type="match status" value="1"/>
</dbReference>
<accession>W7YLT0</accession>
<comment type="similarity">
    <text evidence="1">Belongs to the TonB-dependent receptor family.</text>
</comment>
<dbReference type="FunFam" id="2.170.130.10:FF:000003">
    <property type="entry name" value="SusC/RagA family TonB-linked outer membrane protein"/>
    <property type="match status" value="1"/>
</dbReference>
<keyword evidence="1" id="KW-1134">Transmembrane beta strand</keyword>
<dbReference type="Gene3D" id="2.170.130.10">
    <property type="entry name" value="TonB-dependent receptor, plug domain"/>
    <property type="match status" value="1"/>
</dbReference>
<gene>
    <name evidence="3" type="ORF">JCM21142_41997</name>
</gene>
<dbReference type="InterPro" id="IPR023996">
    <property type="entry name" value="TonB-dep_OMP_SusC/RagA"/>
</dbReference>
<feature type="domain" description="TonB-dependent receptor plug" evidence="2">
    <location>
        <begin position="120"/>
        <end position="227"/>
    </location>
</feature>
<protein>
    <submittedName>
        <fullName evidence="3">TonB-linked outer membrane protein, SusC/RagA family</fullName>
    </submittedName>
</protein>
<dbReference type="EMBL" id="BAMD01000021">
    <property type="protein sequence ID" value="GAF03329.1"/>
    <property type="molecule type" value="Genomic_DNA"/>
</dbReference>
<dbReference type="Proteomes" id="UP000019402">
    <property type="component" value="Unassembled WGS sequence"/>
</dbReference>
<dbReference type="InterPro" id="IPR037066">
    <property type="entry name" value="Plug_dom_sf"/>
</dbReference>
<keyword evidence="4" id="KW-1185">Reference proteome</keyword>
<keyword evidence="1" id="KW-0998">Cell outer membrane</keyword>
<dbReference type="OrthoDB" id="9768177at2"/>
<evidence type="ECO:0000313" key="3">
    <source>
        <dbReference type="EMBL" id="GAF03329.1"/>
    </source>
</evidence>
<dbReference type="Pfam" id="PF07715">
    <property type="entry name" value="Plug"/>
    <property type="match status" value="1"/>
</dbReference>
<keyword evidence="1" id="KW-0812">Transmembrane</keyword>
<keyword evidence="1" id="KW-0472">Membrane</keyword>
<proteinExistence type="inferred from homology"/>
<reference evidence="3 4" key="1">
    <citation type="journal article" date="2014" name="Genome Announc.">
        <title>Draft Genome Sequence of Cytophaga fermentans JCM 21142T, a Facultative Anaerobe Isolated from Marine Mud.</title>
        <authorList>
            <person name="Starns D."/>
            <person name="Oshima K."/>
            <person name="Suda W."/>
            <person name="Iino T."/>
            <person name="Yuki M."/>
            <person name="Inoue J."/>
            <person name="Kitamura K."/>
            <person name="Iida T."/>
            <person name="Darby A."/>
            <person name="Hattori M."/>
            <person name="Ohkuma M."/>
        </authorList>
    </citation>
    <scope>NUCLEOTIDE SEQUENCE [LARGE SCALE GENOMIC DNA]</scope>
    <source>
        <strain evidence="3 4">JCM 21142</strain>
    </source>
</reference>
<dbReference type="InterPro" id="IPR039426">
    <property type="entry name" value="TonB-dep_rcpt-like"/>
</dbReference>
<dbReference type="NCBIfam" id="TIGR04057">
    <property type="entry name" value="SusC_RagA_signa"/>
    <property type="match status" value="1"/>
</dbReference>
<dbReference type="STRING" id="869213.GCA_000517085_04592"/>
<dbReference type="InterPro" id="IPR008969">
    <property type="entry name" value="CarboxyPept-like_regulatory"/>
</dbReference>
<dbReference type="InterPro" id="IPR012910">
    <property type="entry name" value="Plug_dom"/>
</dbReference>
<dbReference type="GO" id="GO:0009279">
    <property type="term" value="C:cell outer membrane"/>
    <property type="evidence" value="ECO:0007669"/>
    <property type="project" value="UniProtKB-SubCell"/>
</dbReference>
<dbReference type="SUPFAM" id="SSF49464">
    <property type="entry name" value="Carboxypeptidase regulatory domain-like"/>
    <property type="match status" value="1"/>
</dbReference>
<dbReference type="Gene3D" id="2.60.40.1120">
    <property type="entry name" value="Carboxypeptidase-like, regulatory domain"/>
    <property type="match status" value="1"/>
</dbReference>
<dbReference type="Pfam" id="PF13715">
    <property type="entry name" value="CarbopepD_reg_2"/>
    <property type="match status" value="1"/>
</dbReference>
<evidence type="ECO:0000256" key="1">
    <source>
        <dbReference type="PROSITE-ProRule" id="PRU01360"/>
    </source>
</evidence>
<dbReference type="AlphaFoldDB" id="W7YLT0"/>
<comment type="subcellular location">
    <subcellularLocation>
        <location evidence="1">Cell outer membrane</location>
        <topology evidence="1">Multi-pass membrane protein</topology>
    </subcellularLocation>
</comment>
<dbReference type="InterPro" id="IPR023997">
    <property type="entry name" value="TonB-dep_OMP_SusC/RagA_CS"/>
</dbReference>
<keyword evidence="1" id="KW-0813">Transport</keyword>
<dbReference type="RefSeq" id="WP_027473775.1">
    <property type="nucleotide sequence ID" value="NZ_BAMD01000021.1"/>
</dbReference>
<name>W7YLT0_9BACT</name>
<evidence type="ECO:0000259" key="2">
    <source>
        <dbReference type="Pfam" id="PF07715"/>
    </source>
</evidence>
<dbReference type="NCBIfam" id="TIGR04056">
    <property type="entry name" value="OMP_RagA_SusC"/>
    <property type="match status" value="1"/>
</dbReference>
<dbReference type="eggNOG" id="COG1629">
    <property type="taxonomic scope" value="Bacteria"/>
</dbReference>